<evidence type="ECO:0000313" key="2">
    <source>
        <dbReference type="EMBL" id="MBB3764974.1"/>
    </source>
</evidence>
<keyword evidence="1" id="KW-0812">Transmembrane</keyword>
<gene>
    <name evidence="2" type="ORF">FHS50_002036</name>
</gene>
<proteinExistence type="predicted"/>
<feature type="transmembrane region" description="Helical" evidence="1">
    <location>
        <begin position="85"/>
        <end position="106"/>
    </location>
</feature>
<keyword evidence="1" id="KW-0472">Membrane</keyword>
<dbReference type="AlphaFoldDB" id="A0A839Z7U9"/>
<sequence length="126" mass="13221">MTFGHHQGGDGPTLVAASVSGLCPRCGARTLFSGAVALADACRGCGLDYRQFNVGDGPAAFLILIIGAIIAGAAIWLELGLAPPFWVHSIWLPLLIGMTLLGLRLGKAALLVQEYRTGPREGRLRP</sequence>
<dbReference type="Pfam" id="PF06170">
    <property type="entry name" value="DUF983"/>
    <property type="match status" value="1"/>
</dbReference>
<organism evidence="2 3">
    <name type="scientific">Sphingomicrobium lutaoense</name>
    <dbReference type="NCBI Taxonomy" id="515949"/>
    <lineage>
        <taxon>Bacteria</taxon>
        <taxon>Pseudomonadati</taxon>
        <taxon>Pseudomonadota</taxon>
        <taxon>Alphaproteobacteria</taxon>
        <taxon>Sphingomonadales</taxon>
        <taxon>Sphingomonadaceae</taxon>
        <taxon>Sphingomicrobium</taxon>
    </lineage>
</organism>
<feature type="transmembrane region" description="Helical" evidence="1">
    <location>
        <begin position="59"/>
        <end position="79"/>
    </location>
</feature>
<accession>A0A839Z7U9</accession>
<name>A0A839Z7U9_9SPHN</name>
<evidence type="ECO:0000313" key="3">
    <source>
        <dbReference type="Proteomes" id="UP000578569"/>
    </source>
</evidence>
<dbReference type="EMBL" id="JACICF010000002">
    <property type="protein sequence ID" value="MBB3764974.1"/>
    <property type="molecule type" value="Genomic_DNA"/>
</dbReference>
<dbReference type="Proteomes" id="UP000578569">
    <property type="component" value="Unassembled WGS sequence"/>
</dbReference>
<comment type="caution">
    <text evidence="2">The sequence shown here is derived from an EMBL/GenBank/DDBJ whole genome shotgun (WGS) entry which is preliminary data.</text>
</comment>
<evidence type="ECO:0000256" key="1">
    <source>
        <dbReference type="SAM" id="Phobius"/>
    </source>
</evidence>
<reference evidence="2 3" key="1">
    <citation type="submission" date="2020-08" db="EMBL/GenBank/DDBJ databases">
        <title>Genomic Encyclopedia of Type Strains, Phase IV (KMG-IV): sequencing the most valuable type-strain genomes for metagenomic binning, comparative biology and taxonomic classification.</title>
        <authorList>
            <person name="Goeker M."/>
        </authorList>
    </citation>
    <scope>NUCLEOTIDE SEQUENCE [LARGE SCALE GENOMIC DNA]</scope>
    <source>
        <strain evidence="2 3">DSM 24194</strain>
    </source>
</reference>
<dbReference type="RefSeq" id="WP_183934321.1">
    <property type="nucleotide sequence ID" value="NZ_JACICF010000002.1"/>
</dbReference>
<keyword evidence="3" id="KW-1185">Reference proteome</keyword>
<dbReference type="InterPro" id="IPR009325">
    <property type="entry name" value="DUF983"/>
</dbReference>
<keyword evidence="1" id="KW-1133">Transmembrane helix</keyword>
<protein>
    <submittedName>
        <fullName evidence="2">Uncharacterized protein (DUF983 family)</fullName>
    </submittedName>
</protein>